<dbReference type="EMBL" id="CAJGYO010000002">
    <property type="protein sequence ID" value="CAD6214735.1"/>
    <property type="molecule type" value="Genomic_DNA"/>
</dbReference>
<dbReference type="PANTHER" id="PTHR33052">
    <property type="entry name" value="DUF4228 DOMAIN PROTEIN-RELATED"/>
    <property type="match status" value="1"/>
</dbReference>
<evidence type="ECO:0000313" key="1">
    <source>
        <dbReference type="EMBL" id="CAD6214735.1"/>
    </source>
</evidence>
<organism evidence="1 2">
    <name type="scientific">Miscanthus lutarioriparius</name>
    <dbReference type="NCBI Taxonomy" id="422564"/>
    <lineage>
        <taxon>Eukaryota</taxon>
        <taxon>Viridiplantae</taxon>
        <taxon>Streptophyta</taxon>
        <taxon>Embryophyta</taxon>
        <taxon>Tracheophyta</taxon>
        <taxon>Spermatophyta</taxon>
        <taxon>Magnoliopsida</taxon>
        <taxon>Liliopsida</taxon>
        <taxon>Poales</taxon>
        <taxon>Poaceae</taxon>
        <taxon>PACMAD clade</taxon>
        <taxon>Panicoideae</taxon>
        <taxon>Andropogonodae</taxon>
        <taxon>Andropogoneae</taxon>
        <taxon>Saccharinae</taxon>
        <taxon>Miscanthus</taxon>
    </lineage>
</organism>
<dbReference type="Proteomes" id="UP000604825">
    <property type="component" value="Unassembled WGS sequence"/>
</dbReference>
<dbReference type="InterPro" id="IPR025322">
    <property type="entry name" value="PADRE_dom"/>
</dbReference>
<proteinExistence type="predicted"/>
<comment type="caution">
    <text evidence="1">The sequence shown here is derived from an EMBL/GenBank/DDBJ whole genome shotgun (WGS) entry which is preliminary data.</text>
</comment>
<sequence>MGICVSCDAADEGAAAARVVLPSGELREYVPPATAATALQAAGGEGASWFLCDADGIAFEGGPVAVAAVAPGEELQAGQIYFVLPAEMQRRRLTRDEVAALAVRASSALVKAAAAAAAAQPSSPCRRRRHGAVAPLVFPVPEEEYAAADAVCSPVAAKPAVVAAQKRRVAYRGGRASRFSPDLTAIPESE</sequence>
<dbReference type="Pfam" id="PF14009">
    <property type="entry name" value="PADRE"/>
    <property type="match status" value="1"/>
</dbReference>
<dbReference type="AlphaFoldDB" id="A0A811MZ12"/>
<evidence type="ECO:0000313" key="2">
    <source>
        <dbReference type="Proteomes" id="UP000604825"/>
    </source>
</evidence>
<protein>
    <submittedName>
        <fullName evidence="1">Uncharacterized protein</fullName>
    </submittedName>
</protein>
<accession>A0A811MZ12</accession>
<keyword evidence="2" id="KW-1185">Reference proteome</keyword>
<name>A0A811MZ12_9POAL</name>
<gene>
    <name evidence="1" type="ORF">NCGR_LOCUS10058</name>
</gene>
<reference evidence="1" key="1">
    <citation type="submission" date="2020-10" db="EMBL/GenBank/DDBJ databases">
        <authorList>
            <person name="Han B."/>
            <person name="Lu T."/>
            <person name="Zhao Q."/>
            <person name="Huang X."/>
            <person name="Zhao Y."/>
        </authorList>
    </citation>
    <scope>NUCLEOTIDE SEQUENCE</scope>
</reference>